<dbReference type="GeneID" id="110077305"/>
<dbReference type="PANTHER" id="PTHR13420:SF7">
    <property type="entry name" value="UPF0235 PROTEIN C15ORF40"/>
    <property type="match status" value="1"/>
</dbReference>
<dbReference type="InParanoid" id="A0A6J0TFQ0"/>
<sequence length="179" mass="19370">MQIFAGDAQRGVPWVRETLCVSWQINTSVQRMPPQFLASKWAYFAVVRQPRPLLSTLGWRHQDQGKAQVEDRAKPPVPSGPVATDKNGSVVISVHAKPGSKQNAVTDLGAAAVGVAIAAPPSEGEANAELCRYLSKVLEVKKSEVVLEKGGKSREKLVKILAPLTPEEVLEKLKREAAS</sequence>
<dbReference type="InterPro" id="IPR003746">
    <property type="entry name" value="DUF167"/>
</dbReference>
<dbReference type="HAMAP" id="MF_00634">
    <property type="entry name" value="UPF0235"/>
    <property type="match status" value="1"/>
</dbReference>
<accession>A0A6J0TFQ0</accession>
<evidence type="ECO:0000313" key="3">
    <source>
        <dbReference type="Proteomes" id="UP001652642"/>
    </source>
</evidence>
<dbReference type="PANTHER" id="PTHR13420">
    <property type="entry name" value="UPF0235 PROTEIN C15ORF40"/>
    <property type="match status" value="1"/>
</dbReference>
<dbReference type="SMART" id="SM01152">
    <property type="entry name" value="DUF167"/>
    <property type="match status" value="1"/>
</dbReference>
<dbReference type="InterPro" id="IPR036591">
    <property type="entry name" value="YggU-like_sf"/>
</dbReference>
<dbReference type="SUPFAM" id="SSF69786">
    <property type="entry name" value="YggU-like"/>
    <property type="match status" value="1"/>
</dbReference>
<organism evidence="3 4">
    <name type="scientific">Pogona vitticeps</name>
    <name type="common">central bearded dragon</name>
    <dbReference type="NCBI Taxonomy" id="103695"/>
    <lineage>
        <taxon>Eukaryota</taxon>
        <taxon>Metazoa</taxon>
        <taxon>Chordata</taxon>
        <taxon>Craniata</taxon>
        <taxon>Vertebrata</taxon>
        <taxon>Euteleostomi</taxon>
        <taxon>Lepidosauria</taxon>
        <taxon>Squamata</taxon>
        <taxon>Bifurcata</taxon>
        <taxon>Unidentata</taxon>
        <taxon>Episquamata</taxon>
        <taxon>Toxicofera</taxon>
        <taxon>Iguania</taxon>
        <taxon>Acrodonta</taxon>
        <taxon>Agamidae</taxon>
        <taxon>Amphibolurinae</taxon>
        <taxon>Pogona</taxon>
    </lineage>
</organism>
<dbReference type="GO" id="GO:0005737">
    <property type="term" value="C:cytoplasm"/>
    <property type="evidence" value="ECO:0007669"/>
    <property type="project" value="TreeGrafter"/>
</dbReference>
<feature type="compositionally biased region" description="Basic and acidic residues" evidence="2">
    <location>
        <begin position="64"/>
        <end position="74"/>
    </location>
</feature>
<gene>
    <name evidence="4" type="primary">C12H15orf40</name>
</gene>
<dbReference type="Pfam" id="PF02594">
    <property type="entry name" value="DUF167"/>
    <property type="match status" value="1"/>
</dbReference>
<comment type="similarity">
    <text evidence="1">Belongs to the UPF0235 family.</text>
</comment>
<dbReference type="KEGG" id="pvt:110077305"/>
<evidence type="ECO:0000256" key="1">
    <source>
        <dbReference type="ARBA" id="ARBA00010364"/>
    </source>
</evidence>
<feature type="region of interest" description="Disordered" evidence="2">
    <location>
        <begin position="64"/>
        <end position="85"/>
    </location>
</feature>
<keyword evidence="3" id="KW-1185">Reference proteome</keyword>
<protein>
    <submittedName>
        <fullName evidence="4">UPF0235 protein C15orf40 homolog isoform X1</fullName>
    </submittedName>
</protein>
<dbReference type="AlphaFoldDB" id="A0A6J0TFQ0"/>
<reference evidence="4" key="1">
    <citation type="submission" date="2025-08" db="UniProtKB">
        <authorList>
            <consortium name="RefSeq"/>
        </authorList>
    </citation>
    <scope>IDENTIFICATION</scope>
</reference>
<dbReference type="Proteomes" id="UP001652642">
    <property type="component" value="Chromosome 12"/>
</dbReference>
<evidence type="ECO:0000313" key="4">
    <source>
        <dbReference type="RefSeq" id="XP_020645865.2"/>
    </source>
</evidence>
<proteinExistence type="inferred from homology"/>
<dbReference type="NCBIfam" id="TIGR00251">
    <property type="entry name" value="DUF167 family protein"/>
    <property type="match status" value="1"/>
</dbReference>
<evidence type="ECO:0000256" key="2">
    <source>
        <dbReference type="SAM" id="MobiDB-lite"/>
    </source>
</evidence>
<name>A0A6J0TFQ0_9SAUR</name>
<dbReference type="RefSeq" id="XP_020645865.2">
    <property type="nucleotide sequence ID" value="XM_020790206.2"/>
</dbReference>
<dbReference type="OrthoDB" id="244097at2759"/>
<dbReference type="CTD" id="100342167"/>
<dbReference type="Gene3D" id="3.30.1200.10">
    <property type="entry name" value="YggU-like"/>
    <property type="match status" value="1"/>
</dbReference>